<proteinExistence type="predicted"/>
<dbReference type="InterPro" id="IPR046341">
    <property type="entry name" value="SET_dom_sf"/>
</dbReference>
<comment type="caution">
    <text evidence="2">The sequence shown here is derived from an EMBL/GenBank/DDBJ whole genome shotgun (WGS) entry which is preliminary data.</text>
</comment>
<protein>
    <recommendedName>
        <fullName evidence="1">SET domain-containing protein</fullName>
    </recommendedName>
</protein>
<organism evidence="2 3">
    <name type="scientific">Thiohalocapsa halophila</name>
    <dbReference type="NCBI Taxonomy" id="69359"/>
    <lineage>
        <taxon>Bacteria</taxon>
        <taxon>Pseudomonadati</taxon>
        <taxon>Pseudomonadota</taxon>
        <taxon>Gammaproteobacteria</taxon>
        <taxon>Chromatiales</taxon>
        <taxon>Chromatiaceae</taxon>
        <taxon>Thiohalocapsa</taxon>
    </lineage>
</organism>
<dbReference type="SMART" id="SM00317">
    <property type="entry name" value="SET"/>
    <property type="match status" value="1"/>
</dbReference>
<evidence type="ECO:0000313" key="2">
    <source>
        <dbReference type="EMBL" id="MBK1631411.1"/>
    </source>
</evidence>
<sequence length="129" mass="13799">MGKADSAGAAPRAIAADRLRQRVRRAPSAIHGQGCFARVHFAAGDYIGTYAGPPARRNGTYVLWVSADGEHWQGRSGRNLLRWLNHSATPNAAFDGFDLYALAAIVPGEEITFDYTNGDYTNGEGGGFA</sequence>
<reference evidence="2 3" key="1">
    <citation type="journal article" date="2020" name="Microorganisms">
        <title>Osmotic Adaptation and Compatible Solute Biosynthesis of Phototrophic Bacteria as Revealed from Genome Analyses.</title>
        <authorList>
            <person name="Imhoff J.F."/>
            <person name="Rahn T."/>
            <person name="Kunzel S."/>
            <person name="Keller A."/>
            <person name="Neulinger S.C."/>
        </authorList>
    </citation>
    <scope>NUCLEOTIDE SEQUENCE [LARGE SCALE GENOMIC DNA]</scope>
    <source>
        <strain evidence="2 3">DSM 6210</strain>
    </source>
</reference>
<dbReference type="Gene3D" id="2.170.270.10">
    <property type="entry name" value="SET domain"/>
    <property type="match status" value="1"/>
</dbReference>
<gene>
    <name evidence="2" type="ORF">CKO31_11790</name>
</gene>
<dbReference type="InterPro" id="IPR001214">
    <property type="entry name" value="SET_dom"/>
</dbReference>
<dbReference type="EMBL" id="NRRV01000025">
    <property type="protein sequence ID" value="MBK1631411.1"/>
    <property type="molecule type" value="Genomic_DNA"/>
</dbReference>
<evidence type="ECO:0000259" key="1">
    <source>
        <dbReference type="SMART" id="SM00317"/>
    </source>
</evidence>
<dbReference type="SUPFAM" id="SSF82199">
    <property type="entry name" value="SET domain"/>
    <property type="match status" value="1"/>
</dbReference>
<dbReference type="Proteomes" id="UP000748752">
    <property type="component" value="Unassembled WGS sequence"/>
</dbReference>
<dbReference type="RefSeq" id="WP_200237599.1">
    <property type="nucleotide sequence ID" value="NZ_NRRV01000025.1"/>
</dbReference>
<name>A0ABS1CHL7_9GAMM</name>
<keyword evidence="3" id="KW-1185">Reference proteome</keyword>
<feature type="domain" description="SET" evidence="1">
    <location>
        <begin position="21"/>
        <end position="122"/>
    </location>
</feature>
<accession>A0ABS1CHL7</accession>
<dbReference type="Pfam" id="PF00856">
    <property type="entry name" value="SET"/>
    <property type="match status" value="1"/>
</dbReference>
<evidence type="ECO:0000313" key="3">
    <source>
        <dbReference type="Proteomes" id="UP000748752"/>
    </source>
</evidence>